<dbReference type="GeneID" id="58226905"/>
<keyword evidence="1" id="KW-0812">Transmembrane</keyword>
<keyword evidence="1" id="KW-0472">Membrane</keyword>
<keyword evidence="3" id="KW-1185">Reference proteome</keyword>
<sequence>MYLLVFLGLVVLAITYWDYRKEETDTVLLLDWWVWFDVSKARFPVLYWLIITLQSAGGLALVLYGLINS</sequence>
<dbReference type="OrthoDB" id="9942173at2"/>
<dbReference type="PATRIC" id="fig|151081.8.peg.1214"/>
<dbReference type="Proteomes" id="UP000033664">
    <property type="component" value="Unassembled WGS sequence"/>
</dbReference>
<reference evidence="2 3" key="1">
    <citation type="journal article" date="2015" name="BMC Genomics">
        <title>Genome mining reveals unlocked bioactive potential of marine Gram-negative bacteria.</title>
        <authorList>
            <person name="Machado H."/>
            <person name="Sonnenschein E.C."/>
            <person name="Melchiorsen J."/>
            <person name="Gram L."/>
        </authorList>
    </citation>
    <scope>NUCLEOTIDE SEQUENCE [LARGE SCALE GENOMIC DNA]</scope>
    <source>
        <strain evidence="2 3">S3137</strain>
    </source>
</reference>
<comment type="caution">
    <text evidence="2">The sequence shown here is derived from an EMBL/GenBank/DDBJ whole genome shotgun (WGS) entry which is preliminary data.</text>
</comment>
<dbReference type="AlphaFoldDB" id="A0A0F4PSI0"/>
<proteinExistence type="predicted"/>
<accession>A0A0F4PSI0</accession>
<organism evidence="2 3">
    <name type="scientific">Pseudoalteromonas ruthenica</name>
    <dbReference type="NCBI Taxonomy" id="151081"/>
    <lineage>
        <taxon>Bacteria</taxon>
        <taxon>Pseudomonadati</taxon>
        <taxon>Pseudomonadota</taxon>
        <taxon>Gammaproteobacteria</taxon>
        <taxon>Alteromonadales</taxon>
        <taxon>Pseudoalteromonadaceae</taxon>
        <taxon>Pseudoalteromonas</taxon>
    </lineage>
</organism>
<name>A0A0F4PSI0_9GAMM</name>
<gene>
    <name evidence="2" type="ORF">TW72_00180</name>
</gene>
<dbReference type="EMBL" id="JXXZ01000001">
    <property type="protein sequence ID" value="KJZ02146.1"/>
    <property type="molecule type" value="Genomic_DNA"/>
</dbReference>
<evidence type="ECO:0000313" key="3">
    <source>
        <dbReference type="Proteomes" id="UP000033664"/>
    </source>
</evidence>
<feature type="transmembrane region" description="Helical" evidence="1">
    <location>
        <begin position="44"/>
        <end position="67"/>
    </location>
</feature>
<protein>
    <submittedName>
        <fullName evidence="2">Uncharacterized protein</fullName>
    </submittedName>
</protein>
<evidence type="ECO:0000313" key="2">
    <source>
        <dbReference type="EMBL" id="KJZ02146.1"/>
    </source>
</evidence>
<dbReference type="RefSeq" id="WP_045978900.1">
    <property type="nucleotide sequence ID" value="NZ_JXXY01000005.1"/>
</dbReference>
<evidence type="ECO:0000256" key="1">
    <source>
        <dbReference type="SAM" id="Phobius"/>
    </source>
</evidence>
<keyword evidence="1" id="KW-1133">Transmembrane helix</keyword>